<keyword evidence="2" id="KW-0808">Transferase</keyword>
<dbReference type="Gene3D" id="3.40.30.10">
    <property type="entry name" value="Glutaredoxin"/>
    <property type="match status" value="1"/>
</dbReference>
<sequence>MGSQTWTKDAIRKEASTASRFKKCFGVIGLALCEDGFGTGQLKAETSSLASQSVQANSSRGHSKRLKSKRRSYEVLWVCLRRGQVANMRSWTPGVTGTWQSIVSYLAKVIYAALPRIRAAEGLPTTTVTLMNSEEDSLQRKVLQPPPPVPMGHPAGPPPVVPMPPPRQVELRKHSWTAGLALSLLTQAWAAPRLSRLLQRQPRHCAHAPGVNGVAVEWQTLRSRIVETPTGKELVQAQEEISSGLRCHPDAEVRYFGSSRQTPRVTFYRDSAALCPRCQAVWLLLEAKRIDYIVVKENLPSYGERSEAFLRKVPRGALPAIEIDGRWATDSLDAMFLLERTFPNPERPMIPGFSRLRGRAIELLELQRAVHSAWCNYLFRAEMSFVNEPAVDFAAALGQVQTALERDPDNPWFLPYEHPTIVDIQYVCTMERIVASAFFYKAMDVRADFPGIDRWLRAFEELPWYRATRGDYYSLCMALEPAYGEPQPSPMNNSSRTDWRKLLPENYRLPFALRRDVELTAAEASSILRRPFVEAAWKLVQNHDEVARYCCRAVGGEAGAFAARAPTRSRLADPKAAIVEGLLEPLDALLCSVAQMLFDEAPVEDLQSQMQKRVQVYGIPENLRPRLASCLAYLRDRIGVPRDLPLPAAKMLRAYMAEAYTILRQPMR</sequence>
<dbReference type="SUPFAM" id="SSF52833">
    <property type="entry name" value="Thioredoxin-like"/>
    <property type="match status" value="1"/>
</dbReference>
<feature type="domain" description="GST N-terminal" evidence="1">
    <location>
        <begin position="265"/>
        <end position="346"/>
    </location>
</feature>
<dbReference type="InterPro" id="IPR036282">
    <property type="entry name" value="Glutathione-S-Trfase_C_sf"/>
</dbReference>
<keyword evidence="3" id="KW-1185">Reference proteome</keyword>
<gene>
    <name evidence="2" type="primary">GSTL1</name>
    <name evidence="2" type="ORF">AK812_SmicGene490</name>
</gene>
<dbReference type="PANTHER" id="PTHR43968">
    <property type="match status" value="1"/>
</dbReference>
<dbReference type="GO" id="GO:0016740">
    <property type="term" value="F:transferase activity"/>
    <property type="evidence" value="ECO:0007669"/>
    <property type="project" value="UniProtKB-KW"/>
</dbReference>
<dbReference type="GO" id="GO:0005737">
    <property type="term" value="C:cytoplasm"/>
    <property type="evidence" value="ECO:0007669"/>
    <property type="project" value="TreeGrafter"/>
</dbReference>
<organism evidence="2 3">
    <name type="scientific">Symbiodinium microadriaticum</name>
    <name type="common">Dinoflagellate</name>
    <name type="synonym">Zooxanthella microadriatica</name>
    <dbReference type="NCBI Taxonomy" id="2951"/>
    <lineage>
        <taxon>Eukaryota</taxon>
        <taxon>Sar</taxon>
        <taxon>Alveolata</taxon>
        <taxon>Dinophyceae</taxon>
        <taxon>Suessiales</taxon>
        <taxon>Symbiodiniaceae</taxon>
        <taxon>Symbiodinium</taxon>
    </lineage>
</organism>
<dbReference type="OMA" id="MSYPAAM"/>
<dbReference type="SUPFAM" id="SSF47616">
    <property type="entry name" value="GST C-terminal domain-like"/>
    <property type="match status" value="1"/>
</dbReference>
<evidence type="ECO:0000313" key="2">
    <source>
        <dbReference type="EMBL" id="OLQ15263.1"/>
    </source>
</evidence>
<protein>
    <submittedName>
        <fullName evidence="2">Glutathione S-transferase L1</fullName>
    </submittedName>
</protein>
<dbReference type="PANTHER" id="PTHR43968:SF14">
    <property type="entry name" value="GLUTATHIONE S-TRANSFERASE"/>
    <property type="match status" value="1"/>
</dbReference>
<dbReference type="Proteomes" id="UP000186817">
    <property type="component" value="Unassembled WGS sequence"/>
</dbReference>
<dbReference type="InterPro" id="IPR050983">
    <property type="entry name" value="GST_Omega/HSP26"/>
</dbReference>
<name>A0A1Q9F6F2_SYMMI</name>
<reference evidence="2 3" key="1">
    <citation type="submission" date="2016-02" db="EMBL/GenBank/DDBJ databases">
        <title>Genome analysis of coral dinoflagellate symbionts highlights evolutionary adaptations to a symbiotic lifestyle.</title>
        <authorList>
            <person name="Aranda M."/>
            <person name="Li Y."/>
            <person name="Liew Y.J."/>
            <person name="Baumgarten S."/>
            <person name="Simakov O."/>
            <person name="Wilson M."/>
            <person name="Piel J."/>
            <person name="Ashoor H."/>
            <person name="Bougouffa S."/>
            <person name="Bajic V.B."/>
            <person name="Ryu T."/>
            <person name="Ravasi T."/>
            <person name="Bayer T."/>
            <person name="Micklem G."/>
            <person name="Kim H."/>
            <person name="Bhak J."/>
            <person name="Lajeunesse T.C."/>
            <person name="Voolstra C.R."/>
        </authorList>
    </citation>
    <scope>NUCLEOTIDE SEQUENCE [LARGE SCALE GENOMIC DNA]</scope>
    <source>
        <strain evidence="2 3">CCMP2467</strain>
    </source>
</reference>
<dbReference type="AlphaFoldDB" id="A0A1Q9F6F2"/>
<dbReference type="InterPro" id="IPR004045">
    <property type="entry name" value="Glutathione_S-Trfase_N"/>
</dbReference>
<proteinExistence type="predicted"/>
<dbReference type="Pfam" id="PF13417">
    <property type="entry name" value="GST_N_3"/>
    <property type="match status" value="1"/>
</dbReference>
<dbReference type="PROSITE" id="PS50404">
    <property type="entry name" value="GST_NTER"/>
    <property type="match status" value="1"/>
</dbReference>
<comment type="caution">
    <text evidence="2">The sequence shown here is derived from an EMBL/GenBank/DDBJ whole genome shotgun (WGS) entry which is preliminary data.</text>
</comment>
<dbReference type="OrthoDB" id="4951845at2759"/>
<dbReference type="EMBL" id="LSRX01000005">
    <property type="protein sequence ID" value="OLQ15263.1"/>
    <property type="molecule type" value="Genomic_DNA"/>
</dbReference>
<evidence type="ECO:0000259" key="1">
    <source>
        <dbReference type="PROSITE" id="PS50404"/>
    </source>
</evidence>
<accession>A0A1Q9F6F2</accession>
<evidence type="ECO:0000313" key="3">
    <source>
        <dbReference type="Proteomes" id="UP000186817"/>
    </source>
</evidence>
<dbReference type="Gene3D" id="1.20.1050.10">
    <property type="match status" value="1"/>
</dbReference>
<dbReference type="InterPro" id="IPR036249">
    <property type="entry name" value="Thioredoxin-like_sf"/>
</dbReference>
<dbReference type="CDD" id="cd00570">
    <property type="entry name" value="GST_N_family"/>
    <property type="match status" value="1"/>
</dbReference>